<gene>
    <name evidence="2" type="ORF">EEDITHA_LOCUS1949</name>
</gene>
<feature type="coiled-coil region" evidence="1">
    <location>
        <begin position="13"/>
        <end position="47"/>
    </location>
</feature>
<evidence type="ECO:0000313" key="3">
    <source>
        <dbReference type="Proteomes" id="UP001153954"/>
    </source>
</evidence>
<protein>
    <recommendedName>
        <fullName evidence="4">Endonuclease-reverse transcriptase</fullName>
    </recommendedName>
</protein>
<dbReference type="Proteomes" id="UP001153954">
    <property type="component" value="Unassembled WGS sequence"/>
</dbReference>
<organism evidence="2 3">
    <name type="scientific">Euphydryas editha</name>
    <name type="common">Edith's checkerspot</name>
    <dbReference type="NCBI Taxonomy" id="104508"/>
    <lineage>
        <taxon>Eukaryota</taxon>
        <taxon>Metazoa</taxon>
        <taxon>Ecdysozoa</taxon>
        <taxon>Arthropoda</taxon>
        <taxon>Hexapoda</taxon>
        <taxon>Insecta</taxon>
        <taxon>Pterygota</taxon>
        <taxon>Neoptera</taxon>
        <taxon>Endopterygota</taxon>
        <taxon>Lepidoptera</taxon>
        <taxon>Glossata</taxon>
        <taxon>Ditrysia</taxon>
        <taxon>Papilionoidea</taxon>
        <taxon>Nymphalidae</taxon>
        <taxon>Nymphalinae</taxon>
        <taxon>Euphydryas</taxon>
    </lineage>
</organism>
<name>A0AAU9TIB1_EUPED</name>
<sequence length="228" mass="26150">MKIEMENQTKEIISKMDDKLIHLITEIKNLKTENNDLREKIANFEKFKRKNNIIIHGFKETEKSSPELIETTIGKIKSDLNVSLDIRDIDLIHRVGRRTKEQTKGRPILVYFVNGWKKNEIMHNKKKLKDGHITEDYPKEVLLKRRELQKELVLERSKGNFAREGSKDVCASGDGICTLLAALPRLLRTGVPLPIISLIAVRPACLLGFLLASHGEFYVQPSNILLDE</sequence>
<dbReference type="AlphaFoldDB" id="A0AAU9TIB1"/>
<dbReference type="EMBL" id="CAKOGL010000004">
    <property type="protein sequence ID" value="CAH2085476.1"/>
    <property type="molecule type" value="Genomic_DNA"/>
</dbReference>
<accession>A0AAU9TIB1</accession>
<keyword evidence="1" id="KW-0175">Coiled coil</keyword>
<evidence type="ECO:0000313" key="2">
    <source>
        <dbReference type="EMBL" id="CAH2085476.1"/>
    </source>
</evidence>
<reference evidence="2" key="1">
    <citation type="submission" date="2022-03" db="EMBL/GenBank/DDBJ databases">
        <authorList>
            <person name="Tunstrom K."/>
        </authorList>
    </citation>
    <scope>NUCLEOTIDE SEQUENCE</scope>
</reference>
<keyword evidence="3" id="KW-1185">Reference proteome</keyword>
<proteinExistence type="predicted"/>
<dbReference type="Gene3D" id="3.30.70.1820">
    <property type="entry name" value="L1 transposable element, RRM domain"/>
    <property type="match status" value="1"/>
</dbReference>
<comment type="caution">
    <text evidence="2">The sequence shown here is derived from an EMBL/GenBank/DDBJ whole genome shotgun (WGS) entry which is preliminary data.</text>
</comment>
<evidence type="ECO:0008006" key="4">
    <source>
        <dbReference type="Google" id="ProtNLM"/>
    </source>
</evidence>
<evidence type="ECO:0000256" key="1">
    <source>
        <dbReference type="SAM" id="Coils"/>
    </source>
</evidence>